<dbReference type="InterPro" id="IPR033120">
    <property type="entry name" value="HOTDOG_ACOT"/>
</dbReference>
<dbReference type="GO" id="GO:0009062">
    <property type="term" value="P:fatty acid catabolic process"/>
    <property type="evidence" value="ECO:0007669"/>
    <property type="project" value="TreeGrafter"/>
</dbReference>
<dbReference type="PROSITE" id="PS51770">
    <property type="entry name" value="HOTDOG_ACOT"/>
    <property type="match status" value="1"/>
</dbReference>
<dbReference type="SUPFAM" id="SSF54637">
    <property type="entry name" value="Thioesterase/thiol ester dehydrase-isomerase"/>
    <property type="match status" value="1"/>
</dbReference>
<dbReference type="GO" id="GO:0006637">
    <property type="term" value="P:acyl-CoA metabolic process"/>
    <property type="evidence" value="ECO:0007669"/>
    <property type="project" value="TreeGrafter"/>
</dbReference>
<proteinExistence type="inferred from homology"/>
<dbReference type="InterPro" id="IPR006683">
    <property type="entry name" value="Thioestr_dom"/>
</dbReference>
<keyword evidence="6" id="KW-1185">Reference proteome</keyword>
<gene>
    <name evidence="5" type="ORF">KDU71_09705</name>
</gene>
<evidence type="ECO:0000313" key="5">
    <source>
        <dbReference type="EMBL" id="MBR8535829.1"/>
    </source>
</evidence>
<dbReference type="PANTHER" id="PTHR11049:SF24">
    <property type="entry name" value="CYTOSOLIC ACYL COENZYME A THIOESTER HYDROLASE"/>
    <property type="match status" value="1"/>
</dbReference>
<dbReference type="InterPro" id="IPR029069">
    <property type="entry name" value="HotDog_dom_sf"/>
</dbReference>
<dbReference type="Pfam" id="PF03061">
    <property type="entry name" value="4HBT"/>
    <property type="match status" value="1"/>
</dbReference>
<dbReference type="RefSeq" id="WP_212190192.1">
    <property type="nucleotide sequence ID" value="NZ_JAGTAR010000012.1"/>
</dbReference>
<dbReference type="CDD" id="cd03442">
    <property type="entry name" value="BFIT_BACH"/>
    <property type="match status" value="1"/>
</dbReference>
<evidence type="ECO:0000259" key="4">
    <source>
        <dbReference type="PROSITE" id="PS51770"/>
    </source>
</evidence>
<reference evidence="5" key="1">
    <citation type="journal article" date="2018" name="Int. J. Syst. Evol. Microbiol.">
        <title>Carboxylicivirga sediminis sp. nov., isolated from coastal sediment.</title>
        <authorList>
            <person name="Wang F.Q."/>
            <person name="Ren L.H."/>
            <person name="Zou R.J."/>
            <person name="Sun Y.Z."/>
            <person name="Liu X.J."/>
            <person name="Jiang F."/>
            <person name="Liu L.J."/>
        </authorList>
    </citation>
    <scope>NUCLEOTIDE SEQUENCE</scope>
    <source>
        <strain evidence="5">JR1</strain>
    </source>
</reference>
<dbReference type="AlphaFoldDB" id="A0A941IXU7"/>
<feature type="domain" description="HotDog ACOT-type" evidence="4">
    <location>
        <begin position="6"/>
        <end position="118"/>
    </location>
</feature>
<organism evidence="5 6">
    <name type="scientific">Carboxylicivirga sediminis</name>
    <dbReference type="NCBI Taxonomy" id="2006564"/>
    <lineage>
        <taxon>Bacteria</taxon>
        <taxon>Pseudomonadati</taxon>
        <taxon>Bacteroidota</taxon>
        <taxon>Bacteroidia</taxon>
        <taxon>Marinilabiliales</taxon>
        <taxon>Marinilabiliaceae</taxon>
        <taxon>Carboxylicivirga</taxon>
    </lineage>
</organism>
<dbReference type="InterPro" id="IPR040170">
    <property type="entry name" value="Cytosol_ACT"/>
</dbReference>
<dbReference type="Gene3D" id="3.10.129.10">
    <property type="entry name" value="Hotdog Thioesterase"/>
    <property type="match status" value="1"/>
</dbReference>
<evidence type="ECO:0000313" key="6">
    <source>
        <dbReference type="Proteomes" id="UP000679220"/>
    </source>
</evidence>
<evidence type="ECO:0000256" key="1">
    <source>
        <dbReference type="ARBA" id="ARBA00010458"/>
    </source>
</evidence>
<protein>
    <submittedName>
        <fullName evidence="5">Acyl-CoA thioesterase</fullName>
    </submittedName>
</protein>
<comment type="caution">
    <text evidence="5">The sequence shown here is derived from an EMBL/GenBank/DDBJ whole genome shotgun (WGS) entry which is preliminary data.</text>
</comment>
<comment type="similarity">
    <text evidence="1">Belongs to the acyl coenzyme A hydrolase family.</text>
</comment>
<dbReference type="GO" id="GO:0052816">
    <property type="term" value="F:long-chain fatty acyl-CoA hydrolase activity"/>
    <property type="evidence" value="ECO:0007669"/>
    <property type="project" value="TreeGrafter"/>
</dbReference>
<dbReference type="GO" id="GO:0005829">
    <property type="term" value="C:cytosol"/>
    <property type="evidence" value="ECO:0007669"/>
    <property type="project" value="TreeGrafter"/>
</dbReference>
<evidence type="ECO:0000256" key="2">
    <source>
        <dbReference type="ARBA" id="ARBA00022801"/>
    </source>
</evidence>
<reference evidence="5" key="2">
    <citation type="submission" date="2021-04" db="EMBL/GenBank/DDBJ databases">
        <authorList>
            <person name="Zhang T."/>
            <person name="Zhang Y."/>
            <person name="Lu D."/>
            <person name="Zuo D."/>
            <person name="Du Z."/>
        </authorList>
    </citation>
    <scope>NUCLEOTIDE SEQUENCE</scope>
    <source>
        <strain evidence="5">JR1</strain>
    </source>
</reference>
<evidence type="ECO:0000256" key="3">
    <source>
        <dbReference type="PROSITE-ProRule" id="PRU01106"/>
    </source>
</evidence>
<dbReference type="Proteomes" id="UP000679220">
    <property type="component" value="Unassembled WGS sequence"/>
</dbReference>
<keyword evidence="2 3" id="KW-0378">Hydrolase</keyword>
<dbReference type="PANTHER" id="PTHR11049">
    <property type="entry name" value="ACYL COENZYME A THIOESTER HYDROLASE"/>
    <property type="match status" value="1"/>
</dbReference>
<dbReference type="EMBL" id="JAGTAR010000012">
    <property type="protein sequence ID" value="MBR8535829.1"/>
    <property type="molecule type" value="Genomic_DNA"/>
</dbReference>
<name>A0A941IXU7_9BACT</name>
<accession>A0A941IXU7</accession>
<sequence>MHKQIINSETRICKAIFPNTLNANNSLFGGLIMQWMDEAAYIAATRFTKQRMFTHHVSDMKFIKAVVPNTIAEVIAKVVKADALRLTIKVTLIAEEMYDDNCYTAAESVFTMVALNEQNKPQKLQVHNLETIYY</sequence>